<comment type="caution">
    <text evidence="2">The sequence shown here is derived from an EMBL/GenBank/DDBJ whole genome shotgun (WGS) entry which is preliminary data.</text>
</comment>
<sequence length="181" mass="20479">MRVDYYDILNCSYDVYCGRPALFAPEGVPEDILARYGFARLYDGRFMYYLDQMEYYHIASCGSTDRVVFDQSTHDKIVQYYWSQYAPAPPVNRSNGGTVMCIISLILLVVSPFLLFKLPTLGMLGWIASLVLMIVVRATYPKNVFGLVLMILHIVAVAVILISALLVMAACYDIMRQCSNL</sequence>
<keyword evidence="1" id="KW-0472">Membrane</keyword>
<reference evidence="2 3" key="1">
    <citation type="submission" date="2018-05" db="EMBL/GenBank/DDBJ databases">
        <title>The Hungate 1000. A catalogue of reference genomes from the rumen microbiome.</title>
        <authorList>
            <person name="Kelly W."/>
        </authorList>
    </citation>
    <scope>NUCLEOTIDE SEQUENCE [LARGE SCALE GENOMIC DNA]</scope>
    <source>
        <strain evidence="2 3">SAb67</strain>
    </source>
</reference>
<keyword evidence="1" id="KW-0812">Transmembrane</keyword>
<evidence type="ECO:0000313" key="3">
    <source>
        <dbReference type="Proteomes" id="UP000245720"/>
    </source>
</evidence>
<protein>
    <submittedName>
        <fullName evidence="2">Uncharacterized protein</fullName>
    </submittedName>
</protein>
<dbReference type="RefSeq" id="WP_109725625.1">
    <property type="nucleotide sequence ID" value="NZ_QGDI01000002.1"/>
</dbReference>
<feature type="transmembrane region" description="Helical" evidence="1">
    <location>
        <begin position="146"/>
        <end position="172"/>
    </location>
</feature>
<organism evidence="2 3">
    <name type="scientific">Ruminococcus flavefaciens</name>
    <dbReference type="NCBI Taxonomy" id="1265"/>
    <lineage>
        <taxon>Bacteria</taxon>
        <taxon>Bacillati</taxon>
        <taxon>Bacillota</taxon>
        <taxon>Clostridia</taxon>
        <taxon>Eubacteriales</taxon>
        <taxon>Oscillospiraceae</taxon>
        <taxon>Ruminococcus</taxon>
    </lineage>
</organism>
<dbReference type="AlphaFoldDB" id="A0A315Y2Q1"/>
<accession>A0A315Y2Q1</accession>
<feature type="transmembrane region" description="Helical" evidence="1">
    <location>
        <begin position="123"/>
        <end position="140"/>
    </location>
</feature>
<name>A0A315Y2Q1_RUMFL</name>
<gene>
    <name evidence="2" type="ORF">IE37_00753</name>
</gene>
<evidence type="ECO:0000256" key="1">
    <source>
        <dbReference type="SAM" id="Phobius"/>
    </source>
</evidence>
<feature type="transmembrane region" description="Helical" evidence="1">
    <location>
        <begin position="97"/>
        <end position="116"/>
    </location>
</feature>
<dbReference type="OrthoDB" id="2068279at2"/>
<evidence type="ECO:0000313" key="2">
    <source>
        <dbReference type="EMBL" id="PWJ14767.1"/>
    </source>
</evidence>
<dbReference type="EMBL" id="QGDI01000002">
    <property type="protein sequence ID" value="PWJ14767.1"/>
    <property type="molecule type" value="Genomic_DNA"/>
</dbReference>
<proteinExistence type="predicted"/>
<keyword evidence="1" id="KW-1133">Transmembrane helix</keyword>
<dbReference type="Proteomes" id="UP000245720">
    <property type="component" value="Unassembled WGS sequence"/>
</dbReference>